<dbReference type="Pfam" id="PF00168">
    <property type="entry name" value="C2"/>
    <property type="match status" value="1"/>
</dbReference>
<dbReference type="InParanoid" id="Q7KWM7"/>
<dbReference type="OMA" id="YCEDEFI"/>
<dbReference type="HOGENOM" id="CLU_129573_0_0_1"/>
<organism evidence="2 3">
    <name type="scientific">Dictyostelium discoideum</name>
    <name type="common">Social amoeba</name>
    <dbReference type="NCBI Taxonomy" id="44689"/>
    <lineage>
        <taxon>Eukaryota</taxon>
        <taxon>Amoebozoa</taxon>
        <taxon>Evosea</taxon>
        <taxon>Eumycetozoa</taxon>
        <taxon>Dictyostelia</taxon>
        <taxon>Dictyosteliales</taxon>
        <taxon>Dictyosteliaceae</taxon>
        <taxon>Dictyostelium</taxon>
    </lineage>
</organism>
<dbReference type="PaxDb" id="44689-DDB0168246"/>
<name>Q7KWM7_DICDI</name>
<sequence length="163" mass="18126">MTLNYGSSALHKVLGSGAGKKEKKSSGRAADSTETVITIVYGDGKVFEAQDSNGLADPFIRIGTVKSEGVFSKKWKSESPVCEKTLTPNWNYCEDEFIIKKTTKELVVELWDKDTLKDDFVGRAIVDISGIVTSLMSFNIEFREKPTDEKPKGTVTIYIKKLY</sequence>
<gene>
    <name evidence="2" type="ORF">DDB_G0272734</name>
</gene>
<dbReference type="dictyBase" id="DDB_G0272734"/>
<dbReference type="InterPro" id="IPR035892">
    <property type="entry name" value="C2_domain_sf"/>
</dbReference>
<dbReference type="KEGG" id="ddi:DDB_G0272734"/>
<dbReference type="GeneID" id="8618659"/>
<dbReference type="EMBL" id="AAFI02000008">
    <property type="protein sequence ID" value="EAL71004.1"/>
    <property type="molecule type" value="Genomic_DNA"/>
</dbReference>
<dbReference type="SMR" id="Q7KWM7"/>
<reference evidence="2 3" key="1">
    <citation type="journal article" date="2005" name="Nature">
        <title>The genome of the social amoeba Dictyostelium discoideum.</title>
        <authorList>
            <consortium name="The Dictyostelium discoideum Sequencing Consortium"/>
            <person name="Eichinger L."/>
            <person name="Pachebat J.A."/>
            <person name="Glockner G."/>
            <person name="Rajandream M.A."/>
            <person name="Sucgang R."/>
            <person name="Berriman M."/>
            <person name="Song J."/>
            <person name="Olsen R."/>
            <person name="Szafranski K."/>
            <person name="Xu Q."/>
            <person name="Tunggal B."/>
            <person name="Kummerfeld S."/>
            <person name="Madera M."/>
            <person name="Konfortov B.A."/>
            <person name="Rivero F."/>
            <person name="Bankier A.T."/>
            <person name="Lehmann R."/>
            <person name="Hamlin N."/>
            <person name="Davies R."/>
            <person name="Gaudet P."/>
            <person name="Fey P."/>
            <person name="Pilcher K."/>
            <person name="Chen G."/>
            <person name="Saunders D."/>
            <person name="Sodergren E."/>
            <person name="Davis P."/>
            <person name="Kerhornou A."/>
            <person name="Nie X."/>
            <person name="Hall N."/>
            <person name="Anjard C."/>
            <person name="Hemphill L."/>
            <person name="Bason N."/>
            <person name="Farbrother P."/>
            <person name="Desany B."/>
            <person name="Just E."/>
            <person name="Morio T."/>
            <person name="Rost R."/>
            <person name="Churcher C."/>
            <person name="Cooper J."/>
            <person name="Haydock S."/>
            <person name="van Driessche N."/>
            <person name="Cronin A."/>
            <person name="Goodhead I."/>
            <person name="Muzny D."/>
            <person name="Mourier T."/>
            <person name="Pain A."/>
            <person name="Lu M."/>
            <person name="Harper D."/>
            <person name="Lindsay R."/>
            <person name="Hauser H."/>
            <person name="James K."/>
            <person name="Quiles M."/>
            <person name="Madan Babu M."/>
            <person name="Saito T."/>
            <person name="Buchrieser C."/>
            <person name="Wardroper A."/>
            <person name="Felder M."/>
            <person name="Thangavelu M."/>
            <person name="Johnson D."/>
            <person name="Knights A."/>
            <person name="Loulseged H."/>
            <person name="Mungall K."/>
            <person name="Oliver K."/>
            <person name="Price C."/>
            <person name="Quail M.A."/>
            <person name="Urushihara H."/>
            <person name="Hernandez J."/>
            <person name="Rabbinowitsch E."/>
            <person name="Steffen D."/>
            <person name="Sanders M."/>
            <person name="Ma J."/>
            <person name="Kohara Y."/>
            <person name="Sharp S."/>
            <person name="Simmonds M."/>
            <person name="Spiegler S."/>
            <person name="Tivey A."/>
            <person name="Sugano S."/>
            <person name="White B."/>
            <person name="Walker D."/>
            <person name="Woodward J."/>
            <person name="Winckler T."/>
            <person name="Tanaka Y."/>
            <person name="Shaulsky G."/>
            <person name="Schleicher M."/>
            <person name="Weinstock G."/>
            <person name="Rosenthal A."/>
            <person name="Cox E.C."/>
            <person name="Chisholm R.L."/>
            <person name="Gibbs R."/>
            <person name="Loomis W.F."/>
            <person name="Platzer M."/>
            <person name="Kay R.R."/>
            <person name="Williams J."/>
            <person name="Dear P.H."/>
            <person name="Noegel A.A."/>
            <person name="Barrell B."/>
            <person name="Kuspa A."/>
        </authorList>
    </citation>
    <scope>NUCLEOTIDE SEQUENCE [LARGE SCALE GENOMIC DNA]</scope>
    <source>
        <strain evidence="2 3">AX4</strain>
    </source>
</reference>
<proteinExistence type="predicted"/>
<dbReference type="RefSeq" id="XP_644982.1">
    <property type="nucleotide sequence ID" value="XM_639890.1"/>
</dbReference>
<dbReference type="AlphaFoldDB" id="Q7KWM7"/>
<dbReference type="PhylomeDB" id="Q7KWM7"/>
<dbReference type="Proteomes" id="UP000002195">
    <property type="component" value="Unassembled WGS sequence"/>
</dbReference>
<dbReference type="SMART" id="SM00239">
    <property type="entry name" value="C2"/>
    <property type="match status" value="1"/>
</dbReference>
<dbReference type="InterPro" id="IPR000008">
    <property type="entry name" value="C2_dom"/>
</dbReference>
<protein>
    <recommendedName>
        <fullName evidence="1">C2 domain-containing protein</fullName>
    </recommendedName>
</protein>
<comment type="caution">
    <text evidence="2">The sequence shown here is derived from an EMBL/GenBank/DDBJ whole genome shotgun (WGS) entry which is preliminary data.</text>
</comment>
<dbReference type="FunCoup" id="Q7KWM7">
    <property type="interactions" value="4"/>
</dbReference>
<accession>Q558T4</accession>
<evidence type="ECO:0000313" key="3">
    <source>
        <dbReference type="Proteomes" id="UP000002195"/>
    </source>
</evidence>
<evidence type="ECO:0000259" key="1">
    <source>
        <dbReference type="PROSITE" id="PS50004"/>
    </source>
</evidence>
<dbReference type="PROSITE" id="PS50004">
    <property type="entry name" value="C2"/>
    <property type="match status" value="1"/>
</dbReference>
<accession>Q7KWM7</accession>
<dbReference type="VEuPathDB" id="AmoebaDB:DDB_G0272734"/>
<dbReference type="SUPFAM" id="SSF49562">
    <property type="entry name" value="C2 domain (Calcium/lipid-binding domain, CaLB)"/>
    <property type="match status" value="1"/>
</dbReference>
<keyword evidence="3" id="KW-1185">Reference proteome</keyword>
<feature type="domain" description="C2" evidence="1">
    <location>
        <begin position="15"/>
        <end position="142"/>
    </location>
</feature>
<evidence type="ECO:0000313" key="2">
    <source>
        <dbReference type="EMBL" id="EAL71004.1"/>
    </source>
</evidence>
<dbReference type="Gene3D" id="2.60.40.150">
    <property type="entry name" value="C2 domain"/>
    <property type="match status" value="1"/>
</dbReference>